<dbReference type="InterPro" id="IPR010730">
    <property type="entry name" value="HET"/>
</dbReference>
<evidence type="ECO:0000313" key="3">
    <source>
        <dbReference type="EMBL" id="KAL1867856.1"/>
    </source>
</evidence>
<evidence type="ECO:0000259" key="2">
    <source>
        <dbReference type="Pfam" id="PF06985"/>
    </source>
</evidence>
<evidence type="ECO:0000313" key="4">
    <source>
        <dbReference type="Proteomes" id="UP001583177"/>
    </source>
</evidence>
<proteinExistence type="predicted"/>
<name>A0ABR3WW18_9PEZI</name>
<evidence type="ECO:0000256" key="1">
    <source>
        <dbReference type="SAM" id="MobiDB-lite"/>
    </source>
</evidence>
<organism evidence="3 4">
    <name type="scientific">Diaporthe australafricana</name>
    <dbReference type="NCBI Taxonomy" id="127596"/>
    <lineage>
        <taxon>Eukaryota</taxon>
        <taxon>Fungi</taxon>
        <taxon>Dikarya</taxon>
        <taxon>Ascomycota</taxon>
        <taxon>Pezizomycotina</taxon>
        <taxon>Sordariomycetes</taxon>
        <taxon>Sordariomycetidae</taxon>
        <taxon>Diaporthales</taxon>
        <taxon>Diaporthaceae</taxon>
        <taxon>Diaporthe</taxon>
    </lineage>
</organism>
<accession>A0ABR3WW18</accession>
<dbReference type="Pfam" id="PF06985">
    <property type="entry name" value="HET"/>
    <property type="match status" value="1"/>
</dbReference>
<keyword evidence="4" id="KW-1185">Reference proteome</keyword>
<protein>
    <recommendedName>
        <fullName evidence="2">Heterokaryon incompatibility domain-containing protein</fullName>
    </recommendedName>
</protein>
<sequence length="673" mass="75699">MAAKCDSEMGPASDHASGTLRKRCDLCATDLERDWPDLSLINPRDIKNHAEEEWRRAAELGCSFCNIIVSISDDAAEQYGCSFPADFKSLDLKWFQVFLCPNGSTGRYTLALTHVWMPLLAGPGFRKEFWGAITVHLDEADIFNLNLQAYLEIPKHAGSGPSLKGKDLLSASNASIRILQICEDTLRLMPVELRGPLPPFVALSHCWGSSPTLKTRLANIETFQTTGIPLGSLPATFKDATRATKSLGFDFMWIDSLCIIQDSQVDWAEQSSLMASIYGNADLVLAASSASSAEDGFFRERESYQESSLELRCVRDNTRTLVLRYRLVRPKDMAPMRDPLDRRAWAFQERLLARRYLAFGSHDTSWTCMTSSDCECGWWKVNSEQEGIENINKVLRDATDDELGDCWRIKALFKYTGRSLTFPSDNLVALSAIASIFHARLGTDYYAGLWQGDLIPDLLWDFGGFIPGNYGLDHSAPSWSWASFALLPRIIYNLGEIPKKYAAEVIEASTTPSTVNQFGPVSSGFIKLWGRLWRVKIAPDETVQGMKVKGHLEEHFLLYMDTSLIMTDIFLPDGTKERSVRRVRREEAQDKFFVGNFQEGETLTVFMVALYHEEDNGWGVETFQGLILGRSQKDPTKFERVGKFDTFDLTAAAPNEQDEDGMEENDEQEIVIV</sequence>
<feature type="region of interest" description="Disordered" evidence="1">
    <location>
        <begin position="652"/>
        <end position="673"/>
    </location>
</feature>
<reference evidence="3 4" key="1">
    <citation type="journal article" date="2024" name="IMA Fungus">
        <title>IMA Genome - F19 : A genome assembly and annotation guide to empower mycologists, including annotated draft genome sequences of Ceratocystis pirilliformis, Diaporthe australafricana, Fusarium ophioides, Paecilomyces lecythidis, and Sporothrix stenoceras.</title>
        <authorList>
            <person name="Aylward J."/>
            <person name="Wilson A.M."/>
            <person name="Visagie C.M."/>
            <person name="Spraker J."/>
            <person name="Barnes I."/>
            <person name="Buitendag C."/>
            <person name="Ceriani C."/>
            <person name="Del Mar Angel L."/>
            <person name="du Plessis D."/>
            <person name="Fuchs T."/>
            <person name="Gasser K."/>
            <person name="Kramer D."/>
            <person name="Li W."/>
            <person name="Munsamy K."/>
            <person name="Piso A."/>
            <person name="Price J.L."/>
            <person name="Sonnekus B."/>
            <person name="Thomas C."/>
            <person name="van der Nest A."/>
            <person name="van Dijk A."/>
            <person name="van Heerden A."/>
            <person name="van Vuuren N."/>
            <person name="Yilmaz N."/>
            <person name="Duong T.A."/>
            <person name="van der Merwe N.A."/>
            <person name="Wingfield M.J."/>
            <person name="Wingfield B.D."/>
        </authorList>
    </citation>
    <scope>NUCLEOTIDE SEQUENCE [LARGE SCALE GENOMIC DNA]</scope>
    <source>
        <strain evidence="3 4">CMW 18300</strain>
    </source>
</reference>
<dbReference type="Proteomes" id="UP001583177">
    <property type="component" value="Unassembled WGS sequence"/>
</dbReference>
<dbReference type="EMBL" id="JAWRVE010000048">
    <property type="protein sequence ID" value="KAL1867856.1"/>
    <property type="molecule type" value="Genomic_DNA"/>
</dbReference>
<dbReference type="PANTHER" id="PTHR33112:SF15">
    <property type="entry name" value="HETEROKARYON INCOMPATIBILITY DOMAIN-CONTAINING PROTEIN"/>
    <property type="match status" value="1"/>
</dbReference>
<gene>
    <name evidence="3" type="ORF">Daus18300_006131</name>
</gene>
<feature type="domain" description="Heterokaryon incompatibility" evidence="2">
    <location>
        <begin position="200"/>
        <end position="349"/>
    </location>
</feature>
<feature type="compositionally biased region" description="Acidic residues" evidence="1">
    <location>
        <begin position="656"/>
        <end position="673"/>
    </location>
</feature>
<comment type="caution">
    <text evidence="3">The sequence shown here is derived from an EMBL/GenBank/DDBJ whole genome shotgun (WGS) entry which is preliminary data.</text>
</comment>
<dbReference type="PANTHER" id="PTHR33112">
    <property type="entry name" value="DOMAIN PROTEIN, PUTATIVE-RELATED"/>
    <property type="match status" value="1"/>
</dbReference>